<dbReference type="PROSITE" id="PS00108">
    <property type="entry name" value="PROTEIN_KINASE_ST"/>
    <property type="match status" value="1"/>
</dbReference>
<gene>
    <name evidence="2" type="ORF">Gotri_010902</name>
</gene>
<dbReference type="FunFam" id="1.10.510.10:FF:000095">
    <property type="entry name" value="protein STRUBBELIG-RECEPTOR FAMILY 8"/>
    <property type="match status" value="1"/>
</dbReference>
<evidence type="ECO:0000313" key="3">
    <source>
        <dbReference type="Proteomes" id="UP000593568"/>
    </source>
</evidence>
<dbReference type="Pfam" id="PF07714">
    <property type="entry name" value="PK_Tyr_Ser-Thr"/>
    <property type="match status" value="1"/>
</dbReference>
<name>A0A7J9ETK3_9ROSI</name>
<dbReference type="Proteomes" id="UP000593568">
    <property type="component" value="Unassembled WGS sequence"/>
</dbReference>
<feature type="non-terminal residue" evidence="2">
    <location>
        <position position="1"/>
    </location>
</feature>
<dbReference type="AlphaFoldDB" id="A0A7J9ETK3"/>
<sequence>PESDDGKRTIDGGTAGRTSFSFSTVSISETSNLTLVCALVPSPELNRSSLNCSSFPSPGIQTPFHPNDSFTGIVSGDGFLCGFRPSFSSSNVSVMHCWRFFNNGTTMEFKRIYRGPALNQLEAGNSHICGLNATNTLDCWQWPEFNPTGDQNFSEIAVGEGFVCGLSEDGKISCRGNGAGVTGEEPKGNYQVIAVGFRHACAISRGNDLQCWGNTVVDDMPWGKFNALALGLNRSCALRTNGTVVCWGENNFSLPQELERRSFITIKAKRNFYRGHVELHVHVVQCPDQAHFAAMVDLYAKLVCQLRRPCHQLPRRSFSLLLVVGFFVFRYCKGRGCRVHDSGRLEETVSPSPTNRVSNQPQASLAHAVLEKRPSQLTSLANTGGLEEFSLEVLIQATNNFSEDHKIGTEDKSNAFVNELQYLSRLHHKNLVRLLGFCETSDERVLVYEYMRNGTLHDHLHKLQSSPFMSWATRLRIALDAARGIEYLHEYAVPPIIHRDIKTSNILLDATWTAKVSDFGLSLIGPEDEKSHLSLQAAGTVGYVDPEYYRFQQLTNKSDVYSFGIVLLELLTGLKAIHHNENGAPRNVVVFAVPYIGRNEIHRVLDSRVPAPTPFEIEGVASVGWVAAACVRAEGRHRPSMLEIVKSLEKALTDCLLPPTFSRSSTESST</sequence>
<dbReference type="Pfam" id="PF13540">
    <property type="entry name" value="RCC1_2"/>
    <property type="match status" value="1"/>
</dbReference>
<protein>
    <recommendedName>
        <fullName evidence="1">Protein kinase domain-containing protein</fullName>
    </recommendedName>
</protein>
<evidence type="ECO:0000313" key="2">
    <source>
        <dbReference type="EMBL" id="MBA0775795.1"/>
    </source>
</evidence>
<dbReference type="InterPro" id="IPR011009">
    <property type="entry name" value="Kinase-like_dom_sf"/>
</dbReference>
<dbReference type="InterPro" id="IPR001245">
    <property type="entry name" value="Ser-Thr/Tyr_kinase_cat_dom"/>
</dbReference>
<accession>A0A7J9ETK3</accession>
<dbReference type="Gene3D" id="3.30.200.20">
    <property type="entry name" value="Phosphorylase Kinase, domain 1"/>
    <property type="match status" value="1"/>
</dbReference>
<dbReference type="GO" id="GO:0004672">
    <property type="term" value="F:protein kinase activity"/>
    <property type="evidence" value="ECO:0007669"/>
    <property type="project" value="InterPro"/>
</dbReference>
<dbReference type="SMART" id="SM00220">
    <property type="entry name" value="S_TKc"/>
    <property type="match status" value="1"/>
</dbReference>
<dbReference type="InterPro" id="IPR008271">
    <property type="entry name" value="Ser/Thr_kinase_AS"/>
</dbReference>
<organism evidence="2 3">
    <name type="scientific">Gossypium trilobum</name>
    <dbReference type="NCBI Taxonomy" id="34281"/>
    <lineage>
        <taxon>Eukaryota</taxon>
        <taxon>Viridiplantae</taxon>
        <taxon>Streptophyta</taxon>
        <taxon>Embryophyta</taxon>
        <taxon>Tracheophyta</taxon>
        <taxon>Spermatophyta</taxon>
        <taxon>Magnoliopsida</taxon>
        <taxon>eudicotyledons</taxon>
        <taxon>Gunneridae</taxon>
        <taxon>Pentapetalae</taxon>
        <taxon>rosids</taxon>
        <taxon>malvids</taxon>
        <taxon>Malvales</taxon>
        <taxon>Malvaceae</taxon>
        <taxon>Malvoideae</taxon>
        <taxon>Gossypium</taxon>
    </lineage>
</organism>
<comment type="caution">
    <text evidence="2">The sequence shown here is derived from an EMBL/GenBank/DDBJ whole genome shotgun (WGS) entry which is preliminary data.</text>
</comment>
<feature type="domain" description="Protein kinase" evidence="1">
    <location>
        <begin position="354"/>
        <end position="652"/>
    </location>
</feature>
<dbReference type="SUPFAM" id="SSF50985">
    <property type="entry name" value="RCC1/BLIP-II"/>
    <property type="match status" value="1"/>
</dbReference>
<keyword evidence="3" id="KW-1185">Reference proteome</keyword>
<dbReference type="GO" id="GO:0005524">
    <property type="term" value="F:ATP binding"/>
    <property type="evidence" value="ECO:0007669"/>
    <property type="project" value="InterPro"/>
</dbReference>
<dbReference type="Gene3D" id="1.10.510.10">
    <property type="entry name" value="Transferase(Phosphotransferase) domain 1"/>
    <property type="match status" value="1"/>
</dbReference>
<proteinExistence type="predicted"/>
<dbReference type="InterPro" id="IPR009091">
    <property type="entry name" value="RCC1/BLIP-II"/>
</dbReference>
<evidence type="ECO:0000259" key="1">
    <source>
        <dbReference type="PROSITE" id="PS50011"/>
    </source>
</evidence>
<dbReference type="GO" id="GO:0042803">
    <property type="term" value="F:protein homodimerization activity"/>
    <property type="evidence" value="ECO:0007669"/>
    <property type="project" value="UniProtKB-ARBA"/>
</dbReference>
<dbReference type="SUPFAM" id="SSF56112">
    <property type="entry name" value="Protein kinase-like (PK-like)"/>
    <property type="match status" value="1"/>
</dbReference>
<reference evidence="2 3" key="1">
    <citation type="journal article" date="2019" name="Genome Biol. Evol.">
        <title>Insights into the evolution of the New World diploid cottons (Gossypium, subgenus Houzingenia) based on genome sequencing.</title>
        <authorList>
            <person name="Grover C.E."/>
            <person name="Arick M.A. 2nd"/>
            <person name="Thrash A."/>
            <person name="Conover J.L."/>
            <person name="Sanders W.S."/>
            <person name="Peterson D.G."/>
            <person name="Frelichowski J.E."/>
            <person name="Scheffler J.A."/>
            <person name="Scheffler B.E."/>
            <person name="Wendel J.F."/>
        </authorList>
    </citation>
    <scope>NUCLEOTIDE SEQUENCE [LARGE SCALE GENOMIC DNA]</scope>
    <source>
        <strain evidence="2">8</strain>
        <tissue evidence="2">Leaf</tissue>
    </source>
</reference>
<dbReference type="EMBL" id="JABEZW010000009">
    <property type="protein sequence ID" value="MBA0775795.1"/>
    <property type="molecule type" value="Genomic_DNA"/>
</dbReference>
<dbReference type="PROSITE" id="PS50011">
    <property type="entry name" value="PROTEIN_KINASE_DOM"/>
    <property type="match status" value="1"/>
</dbReference>
<dbReference type="Gene3D" id="2.130.10.30">
    <property type="entry name" value="Regulator of chromosome condensation 1/beta-lactamase-inhibitor protein II"/>
    <property type="match status" value="1"/>
</dbReference>
<dbReference type="PANTHER" id="PTHR46146">
    <property type="entry name" value="SERINE/THREONINE-PROTEIN KINASE-LIKE PROTEIN CCR4"/>
    <property type="match status" value="1"/>
</dbReference>
<dbReference type="InterPro" id="IPR000719">
    <property type="entry name" value="Prot_kinase_dom"/>
</dbReference>
<dbReference type="PANTHER" id="PTHR46146:SF4">
    <property type="entry name" value="SERINE_THREONINE-PROTEIN KINASE-LIKE PROTEIN CCR4"/>
    <property type="match status" value="1"/>
</dbReference>